<reference evidence="3" key="1">
    <citation type="journal article" date="2013" name="Mol. Plant Microbe Interact.">
        <title>Global aspects of pacC regulation of pathogenicity genes in Colletotrichum gloeosporioides as revealed by transcriptome analysis.</title>
        <authorList>
            <person name="Alkan N."/>
            <person name="Meng X."/>
            <person name="Friedlander G."/>
            <person name="Reuveni E."/>
            <person name="Sukno S."/>
            <person name="Sherman A."/>
            <person name="Thon M."/>
            <person name="Fluhr R."/>
            <person name="Prusky D."/>
        </authorList>
    </citation>
    <scope>NUCLEOTIDE SEQUENCE [LARGE SCALE GENOMIC DNA]</scope>
    <source>
        <strain evidence="3">Cg-14</strain>
    </source>
</reference>
<dbReference type="STRING" id="1237896.T0JXU4"/>
<evidence type="ECO:0000313" key="3">
    <source>
        <dbReference type="Proteomes" id="UP000015530"/>
    </source>
</evidence>
<feature type="region of interest" description="Disordered" evidence="1">
    <location>
        <begin position="365"/>
        <end position="386"/>
    </location>
</feature>
<comment type="caution">
    <text evidence="2">The sequence shown here is derived from an EMBL/GenBank/DDBJ whole genome shotgun (WGS) entry which is preliminary data.</text>
</comment>
<name>T0JXU4_COLGC</name>
<proteinExistence type="predicted"/>
<dbReference type="AlphaFoldDB" id="T0JXU4"/>
<evidence type="ECO:0000313" key="2">
    <source>
        <dbReference type="EMBL" id="EQB44329.1"/>
    </source>
</evidence>
<evidence type="ECO:0000256" key="1">
    <source>
        <dbReference type="SAM" id="MobiDB-lite"/>
    </source>
</evidence>
<gene>
    <name evidence="2" type="ORF">CGLO_16937</name>
</gene>
<dbReference type="HOGENOM" id="CLU_042298_0_0_1"/>
<protein>
    <submittedName>
        <fullName evidence="2">Uncharacterized protein</fullName>
    </submittedName>
</protein>
<sequence>MNTAEASFLAANGALRICGKGTILEEQARENFASAVGDVSGAMSAKQAVLDLDGLFGDIDLGSNGYHWLAAVQFLYKQVQPAESTCLKVVTYSQMLFEHLARSIDLRNLVTGDALRVQMKLFENEAGKQEFIRTLKTWSPLKRLAYLCWDTWDSVYQAVIRAAVESGDVAFVIQMYQHSISLLENVNASAPLLVELDFLQINSTRDLEAARTVFDQALDSGSTGWSYPVTGEAPEATLDTANTFQSEVLYLLFRESADVQRNRELLAAVEGLLMRPHALDVPPISNTALLYHQIALARMYFKLGPAEMFHQTLEGVADSCVEALSDNVGWNDGDNLVCLEMSLGILGGTVKDGQGLKRAAQILLEERGDEDSDDEEDSATKGDESDLDEDTELFCDGGCIPTAKFKTWAGSVCYLCLVCSECFLCKDCYKMRGRDDHHSLSRPRYMPQCPPDHEYIEAPIKGSRGVVDGTILLEGEEPVAFRDYLQQIREELCKEAWESF</sequence>
<dbReference type="OrthoDB" id="4796832at2759"/>
<feature type="compositionally biased region" description="Acidic residues" evidence="1">
    <location>
        <begin position="367"/>
        <end position="377"/>
    </location>
</feature>
<dbReference type="EMBL" id="AMYD01004029">
    <property type="protein sequence ID" value="EQB44329.1"/>
    <property type="molecule type" value="Genomic_DNA"/>
</dbReference>
<dbReference type="Proteomes" id="UP000015530">
    <property type="component" value="Unassembled WGS sequence"/>
</dbReference>
<accession>T0JXU4</accession>
<organism evidence="2 3">
    <name type="scientific">Colletotrichum gloeosporioides (strain Cg-14)</name>
    <name type="common">Anthracnose fungus</name>
    <name type="synonym">Glomerella cingulata</name>
    <dbReference type="NCBI Taxonomy" id="1237896"/>
    <lineage>
        <taxon>Eukaryota</taxon>
        <taxon>Fungi</taxon>
        <taxon>Dikarya</taxon>
        <taxon>Ascomycota</taxon>
        <taxon>Pezizomycotina</taxon>
        <taxon>Sordariomycetes</taxon>
        <taxon>Hypocreomycetidae</taxon>
        <taxon>Glomerellales</taxon>
        <taxon>Glomerellaceae</taxon>
        <taxon>Colletotrichum</taxon>
        <taxon>Colletotrichum gloeosporioides species complex</taxon>
    </lineage>
</organism>